<dbReference type="AlphaFoldDB" id="A0A7D4UJI7"/>
<evidence type="ECO:0000313" key="5">
    <source>
        <dbReference type="EMBL" id="QKJ29202.1"/>
    </source>
</evidence>
<evidence type="ECO:0000256" key="3">
    <source>
        <dbReference type="ARBA" id="ARBA00023235"/>
    </source>
</evidence>
<gene>
    <name evidence="5" type="ORF">HQ865_05355</name>
</gene>
<dbReference type="Gene3D" id="1.50.10.10">
    <property type="match status" value="1"/>
</dbReference>
<keyword evidence="3 4" id="KW-0413">Isomerase</keyword>
<accession>A0A7D4UJI7</accession>
<dbReference type="InterPro" id="IPR008928">
    <property type="entry name" value="6-hairpin_glycosidase_sf"/>
</dbReference>
<dbReference type="EMBL" id="CP054139">
    <property type="protein sequence ID" value="QKJ29202.1"/>
    <property type="molecule type" value="Genomic_DNA"/>
</dbReference>
<comment type="similarity">
    <text evidence="2">Belongs to the N-acylglucosamine 2-epimerase family.</text>
</comment>
<dbReference type="GO" id="GO:0047736">
    <property type="term" value="F:cellobiose epimerase activity"/>
    <property type="evidence" value="ECO:0007669"/>
    <property type="project" value="UniProtKB-UniRule"/>
</dbReference>
<comment type="similarity">
    <text evidence="4">Belongs to the cellobiose 2-epimerase family.</text>
</comment>
<dbReference type="RefSeq" id="WP_173413897.1">
    <property type="nucleotide sequence ID" value="NZ_CP054139.1"/>
</dbReference>
<dbReference type="InterPro" id="IPR028584">
    <property type="entry name" value="Cellobiose_2_epim"/>
</dbReference>
<evidence type="ECO:0000256" key="4">
    <source>
        <dbReference type="HAMAP-Rule" id="MF_00929"/>
    </source>
</evidence>
<proteinExistence type="inferred from homology"/>
<dbReference type="InterPro" id="IPR012341">
    <property type="entry name" value="6hp_glycosidase-like_sf"/>
</dbReference>
<comment type="function">
    <text evidence="4">Catalyzes the reversible epimerization of cellobiose to 4-O-beta-D-glucopyranosyl-D-mannose (Glc-Man).</text>
</comment>
<keyword evidence="6" id="KW-1185">Reference proteome</keyword>
<dbReference type="EC" id="5.1.3.11" evidence="4"/>
<dbReference type="Pfam" id="PF07221">
    <property type="entry name" value="GlcNAc_2-epim"/>
    <property type="match status" value="1"/>
</dbReference>
<dbReference type="HAMAP" id="MF_00929">
    <property type="entry name" value="Cellobiose_2_epim"/>
    <property type="match status" value="1"/>
</dbReference>
<organism evidence="5 6">
    <name type="scientific">Mucilaginibacter mali</name>
    <dbReference type="NCBI Taxonomy" id="2740462"/>
    <lineage>
        <taxon>Bacteria</taxon>
        <taxon>Pseudomonadati</taxon>
        <taxon>Bacteroidota</taxon>
        <taxon>Sphingobacteriia</taxon>
        <taxon>Sphingobacteriales</taxon>
        <taxon>Sphingobacteriaceae</taxon>
        <taxon>Mucilaginibacter</taxon>
    </lineage>
</organism>
<dbReference type="PANTHER" id="PTHR15108">
    <property type="entry name" value="N-ACYLGLUCOSAMINE-2-EPIMERASE"/>
    <property type="match status" value="1"/>
</dbReference>
<name>A0A7D4UJI7_9SPHI</name>
<dbReference type="Proteomes" id="UP000505355">
    <property type="component" value="Chromosome"/>
</dbReference>
<dbReference type="InterPro" id="IPR010819">
    <property type="entry name" value="AGE/CE"/>
</dbReference>
<comment type="catalytic activity">
    <reaction evidence="1 4">
        <text>D-cellobiose = beta-D-glucosyl-(1-&gt;4)-D-mannopyranose</text>
        <dbReference type="Rhea" id="RHEA:23384"/>
        <dbReference type="ChEBI" id="CHEBI:17057"/>
        <dbReference type="ChEBI" id="CHEBI:47931"/>
        <dbReference type="EC" id="5.1.3.11"/>
    </reaction>
</comment>
<evidence type="ECO:0000256" key="1">
    <source>
        <dbReference type="ARBA" id="ARBA00001470"/>
    </source>
</evidence>
<evidence type="ECO:0000313" key="6">
    <source>
        <dbReference type="Proteomes" id="UP000505355"/>
    </source>
</evidence>
<dbReference type="GO" id="GO:0005975">
    <property type="term" value="P:carbohydrate metabolic process"/>
    <property type="evidence" value="ECO:0007669"/>
    <property type="project" value="InterPro"/>
</dbReference>
<dbReference type="SUPFAM" id="SSF48208">
    <property type="entry name" value="Six-hairpin glycosidases"/>
    <property type="match status" value="1"/>
</dbReference>
<protein>
    <recommendedName>
        <fullName evidence="4">Cellobiose 2-epimerase</fullName>
        <shortName evidence="4">CE</shortName>
        <ecNumber evidence="4">5.1.3.11</ecNumber>
    </recommendedName>
</protein>
<reference evidence="5 6" key="1">
    <citation type="submission" date="2020-05" db="EMBL/GenBank/DDBJ databases">
        <title>Mucilaginibacter mali sp. nov.</title>
        <authorList>
            <person name="Kim H.S."/>
            <person name="Lee K.C."/>
            <person name="Suh M.K."/>
            <person name="Kim J.-S."/>
            <person name="Han K.-I."/>
            <person name="Eom M.K."/>
            <person name="Shin Y.K."/>
            <person name="Lee J.-S."/>
        </authorList>
    </citation>
    <scope>NUCLEOTIDE SEQUENCE [LARGE SCALE GENOMIC DNA]</scope>
    <source>
        <strain evidence="5 6">G2-14</strain>
    </source>
</reference>
<sequence length="393" mass="45967">MTGIEPYYRELQDILQYWATIVYDKKRDRFYGRVDENNVPDEGAPLGSVMYARALWAFSAGYQATKNPRELLMAGRAYHYLTTAFWDKTYGGVYWLIDADEQLLADKKQIYALAFAIYGLTEYYKINPDEKVLDHAKELYWLIERYSYDPVHDGYFEAFNRDWSPADDLRLSTKDSNEQKTMNTHLHIMEAYANLYRVWPVDNVAKKISKLVNLFHQHIVNARTNHLTLFFNDVWEKRSDMISYGHDIEASWLLCESAELVGDKDLIKHTEQIAIQMVNAALPGFDEYGGLNYEVDEGYLIAEKHWWVQAEAAVGLLNAWQLTSEGIYLKLFDRSWKYIRKNIIDGANGEWYWGIKDQHTIMPGQDKAGIWKCPYHNTRCMLEIISRLNQPAK</sequence>
<dbReference type="KEGG" id="mmab:HQ865_05355"/>
<evidence type="ECO:0000256" key="2">
    <source>
        <dbReference type="ARBA" id="ARBA00008558"/>
    </source>
</evidence>